<protein>
    <submittedName>
        <fullName evidence="2">Uncharacterized protein</fullName>
    </submittedName>
</protein>
<evidence type="ECO:0000313" key="3">
    <source>
        <dbReference type="Proteomes" id="UP000554482"/>
    </source>
</evidence>
<evidence type="ECO:0000313" key="2">
    <source>
        <dbReference type="EMBL" id="KAF5201984.1"/>
    </source>
</evidence>
<accession>A0A7J6WX31</accession>
<feature type="coiled-coil region" evidence="1">
    <location>
        <begin position="23"/>
        <end position="61"/>
    </location>
</feature>
<reference evidence="2 3" key="1">
    <citation type="submission" date="2020-06" db="EMBL/GenBank/DDBJ databases">
        <title>Transcriptomic and genomic resources for Thalictrum thalictroides and T. hernandezii: Facilitating candidate gene discovery in an emerging model plant lineage.</title>
        <authorList>
            <person name="Arias T."/>
            <person name="Riano-Pachon D.M."/>
            <person name="Di Stilio V.S."/>
        </authorList>
    </citation>
    <scope>NUCLEOTIDE SEQUENCE [LARGE SCALE GENOMIC DNA]</scope>
    <source>
        <strain evidence="3">cv. WT478/WT964</strain>
        <tissue evidence="2">Leaves</tissue>
    </source>
</reference>
<keyword evidence="1" id="KW-0175">Coiled coil</keyword>
<dbReference type="AlphaFoldDB" id="A0A7J6WX31"/>
<sequence>MAYCLLLFLQVRRKKPTTTVDTNARIEQAKKKARVEAEKSKEKAEKAKEKTKERVIAKANNFKTRLPIAPGGIGVLSFDNGDQYVKVI</sequence>
<dbReference type="Proteomes" id="UP000554482">
    <property type="component" value="Unassembled WGS sequence"/>
</dbReference>
<comment type="caution">
    <text evidence="2">The sequence shown here is derived from an EMBL/GenBank/DDBJ whole genome shotgun (WGS) entry which is preliminary data.</text>
</comment>
<gene>
    <name evidence="2" type="ORF">FRX31_008428</name>
</gene>
<name>A0A7J6WX31_THATH</name>
<organism evidence="2 3">
    <name type="scientific">Thalictrum thalictroides</name>
    <name type="common">Rue-anemone</name>
    <name type="synonym">Anemone thalictroides</name>
    <dbReference type="NCBI Taxonomy" id="46969"/>
    <lineage>
        <taxon>Eukaryota</taxon>
        <taxon>Viridiplantae</taxon>
        <taxon>Streptophyta</taxon>
        <taxon>Embryophyta</taxon>
        <taxon>Tracheophyta</taxon>
        <taxon>Spermatophyta</taxon>
        <taxon>Magnoliopsida</taxon>
        <taxon>Ranunculales</taxon>
        <taxon>Ranunculaceae</taxon>
        <taxon>Thalictroideae</taxon>
        <taxon>Thalictrum</taxon>
    </lineage>
</organism>
<dbReference type="EMBL" id="JABWDY010008734">
    <property type="protein sequence ID" value="KAF5201984.1"/>
    <property type="molecule type" value="Genomic_DNA"/>
</dbReference>
<proteinExistence type="predicted"/>
<keyword evidence="3" id="KW-1185">Reference proteome</keyword>
<evidence type="ECO:0000256" key="1">
    <source>
        <dbReference type="SAM" id="Coils"/>
    </source>
</evidence>